<feature type="domain" description="VOC" evidence="1">
    <location>
        <begin position="8"/>
        <end position="131"/>
    </location>
</feature>
<dbReference type="InterPro" id="IPR004360">
    <property type="entry name" value="Glyas_Fos-R_dOase_dom"/>
</dbReference>
<dbReference type="Gene3D" id="3.10.180.10">
    <property type="entry name" value="2,3-Dihydroxybiphenyl 1,2-Dioxygenase, domain 1"/>
    <property type="match status" value="1"/>
</dbReference>
<organism evidence="2 3">
    <name type="scientific">Aciditerrimonas ferrireducens</name>
    <dbReference type="NCBI Taxonomy" id="667306"/>
    <lineage>
        <taxon>Bacteria</taxon>
        <taxon>Bacillati</taxon>
        <taxon>Actinomycetota</taxon>
        <taxon>Acidimicrobiia</taxon>
        <taxon>Acidimicrobiales</taxon>
        <taxon>Acidimicrobiaceae</taxon>
        <taxon>Aciditerrimonas</taxon>
    </lineage>
</organism>
<dbReference type="InterPro" id="IPR051332">
    <property type="entry name" value="Fosfomycin_Res_Enzymes"/>
</dbReference>
<name>A0ABV6BZH9_9ACTN</name>
<dbReference type="InterPro" id="IPR037523">
    <property type="entry name" value="VOC_core"/>
</dbReference>
<sequence>MDTPLFSGISHLDLSVSDVEASAAWYARVLGLRRLRQVTFPERSMVVLRHDPSGLVIGLNQHRGFPGEPFDERRAGLDHVGFAVEQRVDLDIWQERLTALGVQHSPVADTEAGSALVFRDPDHIQLELWWSKLS</sequence>
<dbReference type="PANTHER" id="PTHR36113:SF1">
    <property type="entry name" value="GLYOXALASE_BLEOMYCIN RESISTANCE PROTEIN_DIOXYGENASE"/>
    <property type="match status" value="1"/>
</dbReference>
<gene>
    <name evidence="2" type="ORF">ACFFRE_01485</name>
</gene>
<dbReference type="Proteomes" id="UP001589788">
    <property type="component" value="Unassembled WGS sequence"/>
</dbReference>
<evidence type="ECO:0000259" key="1">
    <source>
        <dbReference type="PROSITE" id="PS51819"/>
    </source>
</evidence>
<reference evidence="2 3" key="1">
    <citation type="submission" date="2024-09" db="EMBL/GenBank/DDBJ databases">
        <authorList>
            <person name="Sun Q."/>
            <person name="Mori K."/>
        </authorList>
    </citation>
    <scope>NUCLEOTIDE SEQUENCE [LARGE SCALE GENOMIC DNA]</scope>
    <source>
        <strain evidence="2 3">JCM 15389</strain>
    </source>
</reference>
<dbReference type="PANTHER" id="PTHR36113">
    <property type="entry name" value="LYASE, PUTATIVE-RELATED-RELATED"/>
    <property type="match status" value="1"/>
</dbReference>
<keyword evidence="3" id="KW-1185">Reference proteome</keyword>
<dbReference type="PROSITE" id="PS51819">
    <property type="entry name" value="VOC"/>
    <property type="match status" value="1"/>
</dbReference>
<proteinExistence type="predicted"/>
<dbReference type="InterPro" id="IPR029068">
    <property type="entry name" value="Glyas_Bleomycin-R_OHBP_Dase"/>
</dbReference>
<dbReference type="SUPFAM" id="SSF54593">
    <property type="entry name" value="Glyoxalase/Bleomycin resistance protein/Dihydroxybiphenyl dioxygenase"/>
    <property type="match status" value="1"/>
</dbReference>
<protein>
    <submittedName>
        <fullName evidence="2">VOC family protein</fullName>
    </submittedName>
</protein>
<evidence type="ECO:0000313" key="3">
    <source>
        <dbReference type="Proteomes" id="UP001589788"/>
    </source>
</evidence>
<dbReference type="RefSeq" id="WP_377787435.1">
    <property type="nucleotide sequence ID" value="NZ_JBHLYQ010000006.1"/>
</dbReference>
<comment type="caution">
    <text evidence="2">The sequence shown here is derived from an EMBL/GenBank/DDBJ whole genome shotgun (WGS) entry which is preliminary data.</text>
</comment>
<evidence type="ECO:0000313" key="2">
    <source>
        <dbReference type="EMBL" id="MFC0080829.1"/>
    </source>
</evidence>
<dbReference type="Pfam" id="PF00903">
    <property type="entry name" value="Glyoxalase"/>
    <property type="match status" value="1"/>
</dbReference>
<accession>A0ABV6BZH9</accession>
<dbReference type="EMBL" id="JBHLYQ010000006">
    <property type="protein sequence ID" value="MFC0080829.1"/>
    <property type="molecule type" value="Genomic_DNA"/>
</dbReference>